<evidence type="ECO:0000256" key="1">
    <source>
        <dbReference type="ARBA" id="ARBA00004370"/>
    </source>
</evidence>
<name>A0AAN9UXZ3_9PEZI</name>
<dbReference type="PANTHER" id="PTHR48020:SF40">
    <property type="entry name" value="MAJOR FACILITATOR SUPERFAMILY (MFS) PROFILE DOMAIN-CONTAINING PROTEIN"/>
    <property type="match status" value="1"/>
</dbReference>
<dbReference type="AlphaFoldDB" id="A0AAN9UXZ3"/>
<keyword evidence="5 7" id="KW-0472">Membrane</keyword>
<dbReference type="Proteomes" id="UP001320420">
    <property type="component" value="Unassembled WGS sequence"/>
</dbReference>
<feature type="transmembrane region" description="Helical" evidence="7">
    <location>
        <begin position="258"/>
        <end position="281"/>
    </location>
</feature>
<evidence type="ECO:0008006" key="10">
    <source>
        <dbReference type="Google" id="ProtNLM"/>
    </source>
</evidence>
<evidence type="ECO:0000256" key="5">
    <source>
        <dbReference type="ARBA" id="ARBA00023136"/>
    </source>
</evidence>
<feature type="region of interest" description="Disordered" evidence="6">
    <location>
        <begin position="17"/>
        <end position="93"/>
    </location>
</feature>
<protein>
    <recommendedName>
        <fullName evidence="10">Major facilitator superfamily (MFS) profile domain-containing protein</fullName>
    </recommendedName>
</protein>
<feature type="transmembrane region" description="Helical" evidence="7">
    <location>
        <begin position="161"/>
        <end position="183"/>
    </location>
</feature>
<dbReference type="Pfam" id="PF00083">
    <property type="entry name" value="Sugar_tr"/>
    <property type="match status" value="1"/>
</dbReference>
<feature type="compositionally biased region" description="Basic and acidic residues" evidence="6">
    <location>
        <begin position="68"/>
        <end position="79"/>
    </location>
</feature>
<feature type="transmembrane region" description="Helical" evidence="7">
    <location>
        <begin position="223"/>
        <end position="246"/>
    </location>
</feature>
<dbReference type="SUPFAM" id="SSF103473">
    <property type="entry name" value="MFS general substrate transporter"/>
    <property type="match status" value="1"/>
</dbReference>
<feature type="transmembrane region" description="Helical" evidence="7">
    <location>
        <begin position="122"/>
        <end position="149"/>
    </location>
</feature>
<comment type="subcellular location">
    <subcellularLocation>
        <location evidence="1">Membrane</location>
    </subcellularLocation>
</comment>
<dbReference type="InterPro" id="IPR036259">
    <property type="entry name" value="MFS_trans_sf"/>
</dbReference>
<keyword evidence="9" id="KW-1185">Reference proteome</keyword>
<reference evidence="8 9" key="1">
    <citation type="submission" date="2024-02" db="EMBL/GenBank/DDBJ databases">
        <title>De novo assembly and annotation of 12 fungi associated with fruit tree decline syndrome in Ontario, Canada.</title>
        <authorList>
            <person name="Sulman M."/>
            <person name="Ellouze W."/>
            <person name="Ilyukhin E."/>
        </authorList>
    </citation>
    <scope>NUCLEOTIDE SEQUENCE [LARGE SCALE GENOMIC DNA]</scope>
    <source>
        <strain evidence="8 9">M11/M66-122</strain>
    </source>
</reference>
<feature type="compositionally biased region" description="Polar residues" evidence="6">
    <location>
        <begin position="52"/>
        <end position="67"/>
    </location>
</feature>
<proteinExistence type="predicted"/>
<accession>A0AAN9UXZ3</accession>
<dbReference type="GO" id="GO:0022857">
    <property type="term" value="F:transmembrane transporter activity"/>
    <property type="evidence" value="ECO:0007669"/>
    <property type="project" value="InterPro"/>
</dbReference>
<organism evidence="8 9">
    <name type="scientific">Diatrype stigma</name>
    <dbReference type="NCBI Taxonomy" id="117547"/>
    <lineage>
        <taxon>Eukaryota</taxon>
        <taxon>Fungi</taxon>
        <taxon>Dikarya</taxon>
        <taxon>Ascomycota</taxon>
        <taxon>Pezizomycotina</taxon>
        <taxon>Sordariomycetes</taxon>
        <taxon>Xylariomycetidae</taxon>
        <taxon>Xylariales</taxon>
        <taxon>Diatrypaceae</taxon>
        <taxon>Diatrype</taxon>
    </lineage>
</organism>
<dbReference type="EMBL" id="JAKJXP020000013">
    <property type="protein sequence ID" value="KAK7755382.1"/>
    <property type="molecule type" value="Genomic_DNA"/>
</dbReference>
<feature type="transmembrane region" description="Helical" evidence="7">
    <location>
        <begin position="287"/>
        <end position="309"/>
    </location>
</feature>
<dbReference type="GO" id="GO:0016020">
    <property type="term" value="C:membrane"/>
    <property type="evidence" value="ECO:0007669"/>
    <property type="project" value="UniProtKB-SubCell"/>
</dbReference>
<comment type="caution">
    <text evidence="8">The sequence shown here is derived from an EMBL/GenBank/DDBJ whole genome shotgun (WGS) entry which is preliminary data.</text>
</comment>
<evidence type="ECO:0000313" key="8">
    <source>
        <dbReference type="EMBL" id="KAK7755382.1"/>
    </source>
</evidence>
<dbReference type="Gene3D" id="1.20.1250.20">
    <property type="entry name" value="MFS general substrate transporter like domains"/>
    <property type="match status" value="1"/>
</dbReference>
<evidence type="ECO:0000256" key="6">
    <source>
        <dbReference type="SAM" id="MobiDB-lite"/>
    </source>
</evidence>
<feature type="compositionally biased region" description="Basic and acidic residues" evidence="6">
    <location>
        <begin position="39"/>
        <end position="49"/>
    </location>
</feature>
<evidence type="ECO:0000256" key="3">
    <source>
        <dbReference type="ARBA" id="ARBA00022692"/>
    </source>
</evidence>
<sequence>MGNFESQLMRSNANEHEYLGERIRRSSKDVAALRSGSTKQEESVRERASQKRGISSSSTKVSRGNSRTAERLGIAERGESSSPPEGRNSVREEQNPYSYNIGVAGYYKRLGQLWTQKRCRRALLSASVAMISQQMTGVNTIALLGTTVWETTLGKNINAKVVAMIGLVFGGTGCLVGLLAYWLSDICGRSILLAAGLPNMAWSLFVLAFLFRLPDSSAARTPLISTFTIIFQIFYAATAGTSPFSISAEVFPLVSREVGMAVSVAINLLGAGVLVLLFPLLLNTIGVTASLSIFAALNLVAFVLVWLLCPETKRRTLEELQYTFDLSTWWHIEYRAVYVRRHFCKNVWRYLTGESLLPSTPFYRWARIKYGERLREQ</sequence>
<feature type="compositionally biased region" description="Basic and acidic residues" evidence="6">
    <location>
        <begin position="17"/>
        <end position="28"/>
    </location>
</feature>
<evidence type="ECO:0000256" key="2">
    <source>
        <dbReference type="ARBA" id="ARBA00022448"/>
    </source>
</evidence>
<keyword evidence="3 7" id="KW-0812">Transmembrane</keyword>
<dbReference type="PANTHER" id="PTHR48020">
    <property type="entry name" value="PROTON MYO-INOSITOL COTRANSPORTER"/>
    <property type="match status" value="1"/>
</dbReference>
<keyword evidence="2" id="KW-0813">Transport</keyword>
<evidence type="ECO:0000256" key="4">
    <source>
        <dbReference type="ARBA" id="ARBA00022989"/>
    </source>
</evidence>
<dbReference type="InterPro" id="IPR050814">
    <property type="entry name" value="Myo-inositol_Transporter"/>
</dbReference>
<dbReference type="InterPro" id="IPR005828">
    <property type="entry name" value="MFS_sugar_transport-like"/>
</dbReference>
<evidence type="ECO:0000256" key="7">
    <source>
        <dbReference type="SAM" id="Phobius"/>
    </source>
</evidence>
<evidence type="ECO:0000313" key="9">
    <source>
        <dbReference type="Proteomes" id="UP001320420"/>
    </source>
</evidence>
<gene>
    <name evidence="8" type="ORF">SLS62_002609</name>
</gene>
<keyword evidence="4 7" id="KW-1133">Transmembrane helix</keyword>
<feature type="transmembrane region" description="Helical" evidence="7">
    <location>
        <begin position="190"/>
        <end position="211"/>
    </location>
</feature>